<evidence type="ECO:0000256" key="3">
    <source>
        <dbReference type="ARBA" id="ARBA00023027"/>
    </source>
</evidence>
<dbReference type="Pfam" id="PF00389">
    <property type="entry name" value="2-Hacid_dh"/>
    <property type="match status" value="1"/>
</dbReference>
<dbReference type="AlphaFoldDB" id="A0A938BHN4"/>
<dbReference type="PANTHER" id="PTHR43026">
    <property type="entry name" value="2-HYDROXYACID DEHYDROGENASE HOMOLOG 1-RELATED"/>
    <property type="match status" value="1"/>
</dbReference>
<reference evidence="7 8" key="1">
    <citation type="submission" date="2019-03" db="EMBL/GenBank/DDBJ databases">
        <title>Lake Tanganyika Metagenome-Assembled Genomes (MAGs).</title>
        <authorList>
            <person name="Tran P."/>
        </authorList>
    </citation>
    <scope>NUCLEOTIDE SEQUENCE [LARGE SCALE GENOMIC DNA]</scope>
    <source>
        <strain evidence="7">K_DeepCast_65m_m2_236</strain>
    </source>
</reference>
<dbReference type="SUPFAM" id="SSF52283">
    <property type="entry name" value="Formate/glycerate dehydrogenase catalytic domain-like"/>
    <property type="match status" value="1"/>
</dbReference>
<dbReference type="InterPro" id="IPR006140">
    <property type="entry name" value="D-isomer_DH_NAD-bd"/>
</dbReference>
<dbReference type="GO" id="GO:0008720">
    <property type="term" value="F:D-lactate dehydrogenase (NAD+) activity"/>
    <property type="evidence" value="ECO:0007669"/>
    <property type="project" value="TreeGrafter"/>
</dbReference>
<protein>
    <submittedName>
        <fullName evidence="7">Hydroxyacid dehydrogenase</fullName>
    </submittedName>
</protein>
<evidence type="ECO:0000256" key="4">
    <source>
        <dbReference type="RuleBase" id="RU003719"/>
    </source>
</evidence>
<dbReference type="InterPro" id="IPR029753">
    <property type="entry name" value="D-isomer_DH_CS"/>
</dbReference>
<dbReference type="SUPFAM" id="SSF51735">
    <property type="entry name" value="NAD(P)-binding Rossmann-fold domains"/>
    <property type="match status" value="1"/>
</dbReference>
<dbReference type="PANTHER" id="PTHR43026:SF1">
    <property type="entry name" value="2-HYDROXYACID DEHYDROGENASE HOMOLOG 1-RELATED"/>
    <property type="match status" value="1"/>
</dbReference>
<dbReference type="Proteomes" id="UP000703893">
    <property type="component" value="Unassembled WGS sequence"/>
</dbReference>
<evidence type="ECO:0000256" key="2">
    <source>
        <dbReference type="ARBA" id="ARBA00023002"/>
    </source>
</evidence>
<comment type="similarity">
    <text evidence="1 4">Belongs to the D-isomer specific 2-hydroxyacid dehydrogenase family.</text>
</comment>
<dbReference type="GO" id="GO:0051287">
    <property type="term" value="F:NAD binding"/>
    <property type="evidence" value="ECO:0007669"/>
    <property type="project" value="InterPro"/>
</dbReference>
<feature type="domain" description="D-isomer specific 2-hydroxyacid dehydrogenase NAD-binding" evidence="6">
    <location>
        <begin position="130"/>
        <end position="314"/>
    </location>
</feature>
<dbReference type="InterPro" id="IPR006139">
    <property type="entry name" value="D-isomer_2_OHA_DH_cat_dom"/>
</dbReference>
<keyword evidence="3" id="KW-0520">NAD</keyword>
<comment type="caution">
    <text evidence="7">The sequence shown here is derived from an EMBL/GenBank/DDBJ whole genome shotgun (WGS) entry which is preliminary data.</text>
</comment>
<dbReference type="PROSITE" id="PS00671">
    <property type="entry name" value="D_2_HYDROXYACID_DH_3"/>
    <property type="match status" value="1"/>
</dbReference>
<organism evidence="7 8">
    <name type="scientific">Candidatus Tanganyikabacteria bacterium</name>
    <dbReference type="NCBI Taxonomy" id="2961651"/>
    <lineage>
        <taxon>Bacteria</taxon>
        <taxon>Bacillati</taxon>
        <taxon>Candidatus Sericytochromatia</taxon>
        <taxon>Candidatus Tanganyikabacteria</taxon>
    </lineage>
</organism>
<feature type="domain" description="D-isomer specific 2-hydroxyacid dehydrogenase catalytic" evidence="5">
    <location>
        <begin position="26"/>
        <end position="340"/>
    </location>
</feature>
<evidence type="ECO:0000259" key="6">
    <source>
        <dbReference type="Pfam" id="PF02826"/>
    </source>
</evidence>
<evidence type="ECO:0000313" key="8">
    <source>
        <dbReference type="Proteomes" id="UP000703893"/>
    </source>
</evidence>
<dbReference type="PROSITE" id="PS00670">
    <property type="entry name" value="D_2_HYDROXYACID_DH_2"/>
    <property type="match status" value="1"/>
</dbReference>
<gene>
    <name evidence="7" type="ORF">FJZ00_00360</name>
</gene>
<keyword evidence="2 4" id="KW-0560">Oxidoreductase</keyword>
<dbReference type="Pfam" id="PF02826">
    <property type="entry name" value="2-Hacid_dh_C"/>
    <property type="match status" value="1"/>
</dbReference>
<evidence type="ECO:0000313" key="7">
    <source>
        <dbReference type="EMBL" id="MBM3273572.1"/>
    </source>
</evidence>
<evidence type="ECO:0000259" key="5">
    <source>
        <dbReference type="Pfam" id="PF00389"/>
    </source>
</evidence>
<accession>A0A938BHN4</accession>
<sequence>MRVLRSSRKLWTASTSGKRGCVVPDVAVFEVAPYERKELSAWRSGNESLQLLTERLTPETAHLAEQAEIVSVFVHSRVGADTLAKLPRLRMIATRSTGFDHIDLGACRDRGVAVANVPAYADRAVAEHAFALLFAVNRNLREAARQQETMRFDVPALLGRELGGKVFGAVGAGRIGIQTLAADPAQNWDLARSEGFTYVPLHDLLGQADVVSLHAPLTPATRHLLDWRALCLMKPTAILINTARGGIVDTSALLRALEERRIAGAGFDVVEGEEWLFDEADSVRKGPSWDLACELEVCHSLLERPDVVYTPHVAFLSHESIDRLVALTRSNIQGFLSGTSYSAVLPSPTAIG</sequence>
<dbReference type="EMBL" id="VGJX01000008">
    <property type="protein sequence ID" value="MBM3273572.1"/>
    <property type="molecule type" value="Genomic_DNA"/>
</dbReference>
<name>A0A938BHN4_9BACT</name>
<dbReference type="InterPro" id="IPR036291">
    <property type="entry name" value="NAD(P)-bd_dom_sf"/>
</dbReference>
<proteinExistence type="inferred from homology"/>
<dbReference type="Gene3D" id="3.40.50.720">
    <property type="entry name" value="NAD(P)-binding Rossmann-like Domain"/>
    <property type="match status" value="2"/>
</dbReference>
<evidence type="ECO:0000256" key="1">
    <source>
        <dbReference type="ARBA" id="ARBA00005854"/>
    </source>
</evidence>
<dbReference type="InterPro" id="IPR058205">
    <property type="entry name" value="D-LDH-like"/>
</dbReference>